<reference evidence="1 2" key="1">
    <citation type="submission" date="2010-08" db="EMBL/GenBank/DDBJ databases">
        <title>Complete sequence of Clostridium cellulovorans 743B.</title>
        <authorList>
            <consortium name="US DOE Joint Genome Institute"/>
            <person name="Lucas S."/>
            <person name="Copeland A."/>
            <person name="Lapidus A."/>
            <person name="Cheng J.-F."/>
            <person name="Bruce D."/>
            <person name="Goodwin L."/>
            <person name="Pitluck S."/>
            <person name="Chertkov O."/>
            <person name="Detter J.C."/>
            <person name="Han C."/>
            <person name="Tapia R."/>
            <person name="Land M."/>
            <person name="Hauser L."/>
            <person name="Chang Y.-J."/>
            <person name="Jeffries C."/>
            <person name="Kyrpides N."/>
            <person name="Ivanova N."/>
            <person name="Mikhailova N."/>
            <person name="Hemme C.L."/>
            <person name="Woyke T."/>
        </authorList>
    </citation>
    <scope>NUCLEOTIDE SEQUENCE [LARGE SCALE GENOMIC DNA]</scope>
    <source>
        <strain evidence="2">ATCC 35296 / DSM 3052 / OCM 3 / 743B</strain>
    </source>
</reference>
<dbReference type="OrthoDB" id="1679631at2"/>
<dbReference type="AlphaFoldDB" id="D9SMX9"/>
<dbReference type="RefSeq" id="WP_010076937.1">
    <property type="nucleotide sequence ID" value="NC_014393.1"/>
</dbReference>
<dbReference type="Pfam" id="PF14097">
    <property type="entry name" value="SpoVAE"/>
    <property type="match status" value="1"/>
</dbReference>
<organism evidence="1 2">
    <name type="scientific">Clostridium cellulovorans (strain ATCC 35296 / DSM 3052 / OCM 3 / 743B)</name>
    <dbReference type="NCBI Taxonomy" id="573061"/>
    <lineage>
        <taxon>Bacteria</taxon>
        <taxon>Bacillati</taxon>
        <taxon>Bacillota</taxon>
        <taxon>Clostridia</taxon>
        <taxon>Eubacteriales</taxon>
        <taxon>Clostridiaceae</taxon>
        <taxon>Clostridium</taxon>
    </lineage>
</organism>
<dbReference type="Proteomes" id="UP000002730">
    <property type="component" value="Chromosome"/>
</dbReference>
<dbReference type="eggNOG" id="ENOG502ZRG2">
    <property type="taxonomic scope" value="Bacteria"/>
</dbReference>
<evidence type="ECO:0000313" key="2">
    <source>
        <dbReference type="Proteomes" id="UP000002730"/>
    </source>
</evidence>
<proteinExistence type="predicted"/>
<evidence type="ECO:0000313" key="1">
    <source>
        <dbReference type="EMBL" id="ADL51845.1"/>
    </source>
</evidence>
<keyword evidence="2" id="KW-1185">Reference proteome</keyword>
<sequence length="188" mass="20386">MKKQVIIITDGDSHAKIEVEKAAKAIHGRCISLSAGTPSILNPELLIEMIKSALGNPVLVMVDDKGKRGYGLGEKTMMELLLNEYIEIIGIIAVASNCDNCSGTEVDCSVDRNGDIVPYAVNKEGVVQNSKILYGDTHNFLYMLKEKPYIIGIGDVGKMKGKFENNNSAVLTIAINNIINNLSKTPAY</sequence>
<dbReference type="EMBL" id="CP002160">
    <property type="protein sequence ID" value="ADL51845.1"/>
    <property type="molecule type" value="Genomic_DNA"/>
</dbReference>
<dbReference type="InterPro" id="IPR025914">
    <property type="entry name" value="SpoVAE"/>
</dbReference>
<dbReference type="HOGENOM" id="CLU_1413368_0_0_9"/>
<dbReference type="KEGG" id="ccb:Clocel_2102"/>
<name>D9SMX9_CLOC7</name>
<gene>
    <name evidence="1" type="ordered locus">Clocel_2102</name>
</gene>
<protein>
    <submittedName>
        <fullName evidence="1">Stage V sporulation protein AE</fullName>
    </submittedName>
</protein>
<accession>D9SMX9</accession>
<dbReference type="STRING" id="573061.Clocel_2102"/>